<accession>A0A432XUC5</accession>
<comment type="caution">
    <text evidence="1">The sequence shown here is derived from an EMBL/GenBank/DDBJ whole genome shotgun (WGS) entry which is preliminary data.</text>
</comment>
<reference evidence="2" key="1">
    <citation type="journal article" date="2018" name="Front. Microbiol.">
        <title>Genome-Based Analysis Reveals the Taxonomy and Diversity of the Family Idiomarinaceae.</title>
        <authorList>
            <person name="Liu Y."/>
            <person name="Lai Q."/>
            <person name="Shao Z."/>
        </authorList>
    </citation>
    <scope>NUCLEOTIDE SEQUENCE [LARGE SCALE GENOMIC DNA]</scope>
    <source>
        <strain evidence="2">PO-M2</strain>
    </source>
</reference>
<evidence type="ECO:0000313" key="2">
    <source>
        <dbReference type="Proteomes" id="UP000287649"/>
    </source>
</evidence>
<sequence>MNEICNNILSHYLESSRFNGTQIDGSWDHSVIRSHIESGILEVVGPGMFPNPYIKPFSGVPIERQLQEFDSRADDCCLYPGRSLLEETVKDSSYEGRPYTKRVALGGGQLDGVYFDISVLEQYRNDPRYYYWADDINGQVCIKDEHYESGEVDERDKVLLETFGFGFNESYERCVVSLLWYISTLNREHQQIWAAKELLGGDFKMHPDYYRNNIIGDWGERLPVCEAFVMELSLINEMANKIKSENLFRKDYSGARPKEFAFLIRPTLSAFNSFVLLLDQMMSDNINKKFFDGEVAGDYDHVRDDGKIEVRKKGTIAILEEWIDRFFRPQDDSPINEMKATFRKVRKLRQKPAHSVQEDVFDQKYIREQRQLILDAYGAIRTLRQILANHPKVKANPPDISEQLWNGEIWSM</sequence>
<dbReference type="EMBL" id="PIPX01000003">
    <property type="protein sequence ID" value="RUO52279.1"/>
    <property type="molecule type" value="Genomic_DNA"/>
</dbReference>
<name>A0A432XUC5_9GAMM</name>
<evidence type="ECO:0000313" key="1">
    <source>
        <dbReference type="EMBL" id="RUO52279.1"/>
    </source>
</evidence>
<dbReference type="Proteomes" id="UP000287649">
    <property type="component" value="Unassembled WGS sequence"/>
</dbReference>
<dbReference type="AlphaFoldDB" id="A0A432XUC5"/>
<protein>
    <submittedName>
        <fullName evidence="1">AAA family ATPase</fullName>
    </submittedName>
</protein>
<proteinExistence type="predicted"/>
<organism evidence="1 2">
    <name type="scientific">Pseudidiomarina homiensis</name>
    <dbReference type="NCBI Taxonomy" id="364198"/>
    <lineage>
        <taxon>Bacteria</taxon>
        <taxon>Pseudomonadati</taxon>
        <taxon>Pseudomonadota</taxon>
        <taxon>Gammaproteobacteria</taxon>
        <taxon>Alteromonadales</taxon>
        <taxon>Idiomarinaceae</taxon>
        <taxon>Pseudidiomarina</taxon>
    </lineage>
</organism>
<keyword evidence="2" id="KW-1185">Reference proteome</keyword>
<dbReference type="OrthoDB" id="2078230at2"/>
<dbReference type="RefSeq" id="WP_126773775.1">
    <property type="nucleotide sequence ID" value="NZ_PIPX01000003.1"/>
</dbReference>
<gene>
    <name evidence="1" type="ORF">CWI70_11145</name>
</gene>